<dbReference type="InterPro" id="IPR013780">
    <property type="entry name" value="Glyco_hydro_b"/>
</dbReference>
<protein>
    <submittedName>
        <fullName evidence="5">1,3-beta-galactosyl-N-acetylhexosamine phosphorylase</fullName>
        <ecNumber evidence="5">2.4.1.211</ecNumber>
    </submittedName>
    <submittedName>
        <fullName evidence="4">Beta-D-galactosyl-(1-&gt;4)-L-rhamnose phosphorylase</fullName>
    </submittedName>
</protein>
<accession>A0A255I4X7</accession>
<evidence type="ECO:0000259" key="3">
    <source>
        <dbReference type="Pfam" id="PF17386"/>
    </source>
</evidence>
<dbReference type="OrthoDB" id="5834503at2"/>
<comment type="caution">
    <text evidence="5">The sequence shown here is derived from an EMBL/GenBank/DDBJ whole genome shotgun (WGS) entry which is preliminary data.</text>
</comment>
<dbReference type="InterPro" id="IPR013783">
    <property type="entry name" value="Ig-like_fold"/>
</dbReference>
<evidence type="ECO:0000313" key="6">
    <source>
        <dbReference type="Proteomes" id="UP000216411"/>
    </source>
</evidence>
<dbReference type="Proteomes" id="UP000216411">
    <property type="component" value="Unassembled WGS sequence"/>
</dbReference>
<reference evidence="5 6" key="1">
    <citation type="journal article" date="2017" name="Genome Announc.">
        <title>Draft Genome Sequence of a Sporulating and Motile Strain of Lachnotalea glycerini Isolated from Water in Quebec City, Canada.</title>
        <authorList>
            <person name="Maheux A.F."/>
            <person name="Boudreau D.K."/>
            <person name="Berube E."/>
            <person name="Boissinot M."/>
            <person name="Raymond F."/>
            <person name="Brodeur S."/>
            <person name="Corbeil J."/>
            <person name="Isabel S."/>
            <person name="Omar R.F."/>
            <person name="Bergeron M.G."/>
        </authorList>
    </citation>
    <scope>NUCLEOTIDE SEQUENCE [LARGE SCALE GENOMIC DNA]</scope>
    <source>
        <strain evidence="5 6">CCRI-19302</strain>
    </source>
</reference>
<dbReference type="Pfam" id="PF17386">
    <property type="entry name" value="LBP_C"/>
    <property type="match status" value="1"/>
</dbReference>
<dbReference type="EC" id="2.4.1.211" evidence="5"/>
<reference evidence="4 7" key="2">
    <citation type="submission" date="2018-05" db="EMBL/GenBank/DDBJ databases">
        <title>Genomic Encyclopedia of Type Strains, Phase IV (KMG-IV): sequencing the most valuable type-strain genomes for metagenomic binning, comparative biology and taxonomic classification.</title>
        <authorList>
            <person name="Goeker M."/>
        </authorList>
    </citation>
    <scope>NUCLEOTIDE SEQUENCE [LARGE SCALE GENOMIC DNA]</scope>
    <source>
        <strain evidence="4 7">DSM 28816</strain>
    </source>
</reference>
<dbReference type="Gene3D" id="2.60.40.1180">
    <property type="entry name" value="Golgi alpha-mannosidase II"/>
    <property type="match status" value="1"/>
</dbReference>
<dbReference type="InterPro" id="IPR035356">
    <property type="entry name" value="LBP_C"/>
</dbReference>
<dbReference type="InterPro" id="IPR012711">
    <property type="entry name" value="Lacto-N-biose_phosphorylase"/>
</dbReference>
<organism evidence="5 6">
    <name type="scientific">Lachnotalea glycerini</name>
    <dbReference type="NCBI Taxonomy" id="1763509"/>
    <lineage>
        <taxon>Bacteria</taxon>
        <taxon>Bacillati</taxon>
        <taxon>Bacillota</taxon>
        <taxon>Clostridia</taxon>
        <taxon>Lachnospirales</taxon>
        <taxon>Lachnospiraceae</taxon>
        <taxon>Lachnotalea</taxon>
    </lineage>
</organism>
<evidence type="ECO:0000313" key="4">
    <source>
        <dbReference type="EMBL" id="PXV93476.1"/>
    </source>
</evidence>
<dbReference type="Pfam" id="PF09508">
    <property type="entry name" value="Lact_bio_phlase"/>
    <property type="match status" value="1"/>
</dbReference>
<dbReference type="InterPro" id="IPR029062">
    <property type="entry name" value="Class_I_gatase-like"/>
</dbReference>
<gene>
    <name evidence="5" type="primary">gnpA</name>
    <name evidence="4" type="ORF">C8E03_102244</name>
    <name evidence="5" type="ORF">CG710_003145</name>
</gene>
<keyword evidence="5" id="KW-0808">Transferase</keyword>
<proteinExistence type="predicted"/>
<keyword evidence="5" id="KW-0328">Glycosyltransferase</keyword>
<dbReference type="AlphaFoldDB" id="A0A255I4X7"/>
<dbReference type="Pfam" id="PF17385">
    <property type="entry name" value="LBP_M"/>
    <property type="match status" value="1"/>
</dbReference>
<evidence type="ECO:0000313" key="7">
    <source>
        <dbReference type="Proteomes" id="UP000247523"/>
    </source>
</evidence>
<feature type="domain" description="Lacto-N-biose phosphorylase central" evidence="2">
    <location>
        <begin position="452"/>
        <end position="662"/>
    </location>
</feature>
<dbReference type="SUPFAM" id="SSF52317">
    <property type="entry name" value="Class I glutamine amidotransferase-like"/>
    <property type="match status" value="1"/>
</dbReference>
<evidence type="ECO:0000259" key="1">
    <source>
        <dbReference type="Pfam" id="PF09508"/>
    </source>
</evidence>
<dbReference type="EMBL" id="NOKA02000003">
    <property type="protein sequence ID" value="RDY32440.1"/>
    <property type="molecule type" value="Genomic_DNA"/>
</dbReference>
<dbReference type="InterPro" id="IPR035363">
    <property type="entry name" value="LBP_M"/>
</dbReference>
<dbReference type="RefSeq" id="WP_094379739.1">
    <property type="nucleotide sequence ID" value="NZ_NOKA02000003.1"/>
</dbReference>
<dbReference type="GO" id="GO:0050500">
    <property type="term" value="F:1,3-beta-galactosyl-N-acetylhexosamine phosphorylase activity"/>
    <property type="evidence" value="ECO:0007669"/>
    <property type="project" value="UniProtKB-EC"/>
</dbReference>
<feature type="domain" description="Lacto-N-biose phosphorylase C-terminal" evidence="3">
    <location>
        <begin position="668"/>
        <end position="717"/>
    </location>
</feature>
<name>A0A255I4X7_9FIRM</name>
<dbReference type="EMBL" id="QICS01000002">
    <property type="protein sequence ID" value="PXV93476.1"/>
    <property type="molecule type" value="Genomic_DNA"/>
</dbReference>
<dbReference type="GO" id="GO:0004645">
    <property type="term" value="F:1,4-alpha-oligoglucan phosphorylase activity"/>
    <property type="evidence" value="ECO:0007669"/>
    <property type="project" value="InterPro"/>
</dbReference>
<keyword evidence="6" id="KW-1185">Reference proteome</keyword>
<feature type="domain" description="Lacto-N-biose phosphorylase-like N-terminal TIM barrel" evidence="1">
    <location>
        <begin position="10"/>
        <end position="448"/>
    </location>
</feature>
<evidence type="ECO:0000259" key="2">
    <source>
        <dbReference type="Pfam" id="PF17385"/>
    </source>
</evidence>
<dbReference type="Gene3D" id="3.40.50.880">
    <property type="match status" value="1"/>
</dbReference>
<dbReference type="InterPro" id="IPR035080">
    <property type="entry name" value="Lact_bio_phlase-like_N"/>
</dbReference>
<dbReference type="Gene3D" id="3.20.20.80">
    <property type="entry name" value="Glycosidases"/>
    <property type="match status" value="1"/>
</dbReference>
<reference evidence="5" key="3">
    <citation type="submission" date="2018-07" db="EMBL/GenBank/DDBJ databases">
        <authorList>
            <person name="Quirk P.G."/>
            <person name="Krulwich T.A."/>
        </authorList>
    </citation>
    <scope>NUCLEOTIDE SEQUENCE</scope>
    <source>
        <strain evidence="5">CCRI-19302</strain>
    </source>
</reference>
<dbReference type="Gene3D" id="2.60.40.10">
    <property type="entry name" value="Immunoglobulins"/>
    <property type="match status" value="1"/>
</dbReference>
<sequence length="721" mass="83186">MGSKDSKNAGSFTLPGELGYEDLTLKMAKKWGADIIRDSDGTILSDEILNAGYGIYSTICIIRDHNEWARKNMDKLQQTFLMTSPKVAESTAMTIDLMEDFFKDQFMINASKESMKYWQVYDRTNNEMLPSDQWSYHQEEQSITINQMKPWHKYTVSFMAYRIWEEISMYNHTTNNWNKEHLMQLDPRYQETQEFMLEWMDQWCKTHPDTTVVRFTSMFYNFVWIWGSNSRNQYLYSDWGSYDFTVSPLALDEFSKQYGYTLTAEDFINKGKLNVTHMPANQKKLDWMKFIHDFVIVFGKKLIDVVHKYGKQAYVFYDDSWIGIEPYSKRFKEFGFDGIIKCVFSGFEARLCAGVDVPVHELRLHPYLFPVGLGGAPTFMEGGNPTLDAKKFWNSIRRALLREPVERIGLGGYLHLVEPYPKFCDYIEKIADEFRTIKEFHKAGKPMTLKPKIAILTAWGSLRSWTLSGHFHETHMHELIHINESLSGSPFEVMFISFEDVKQGALKQADVVINAGFAGSAWSGAQHWKEEEIVSIITEWVHDGGAFIGVNEPSALDGYDTYFRMSHILGVDMDNGARVCHGKWELNEQQISGLIVKGSTFKSKEHIYLTDNKTKVLAQINELPVLTSYDFGRGRGIYMSSFETNLANTRTLINIILYACKEKLLQEYMTDNAKTECAYYPESKTLVVINNSEEKQSTGILTEKGKVELEIKAYDTIMIGL</sequence>
<dbReference type="NCBIfam" id="TIGR02336">
    <property type="entry name" value="1,3-beta-galactosyl-N-acetylhexosamine phosphorylase"/>
    <property type="match status" value="1"/>
</dbReference>
<dbReference type="Proteomes" id="UP000247523">
    <property type="component" value="Unassembled WGS sequence"/>
</dbReference>
<evidence type="ECO:0000313" key="5">
    <source>
        <dbReference type="EMBL" id="RDY32440.1"/>
    </source>
</evidence>